<comment type="caution">
    <text evidence="2">The sequence shown here is derived from an EMBL/GenBank/DDBJ whole genome shotgun (WGS) entry which is preliminary data.</text>
</comment>
<feature type="region of interest" description="Disordered" evidence="1">
    <location>
        <begin position="237"/>
        <end position="266"/>
    </location>
</feature>
<dbReference type="GO" id="GO:1903426">
    <property type="term" value="P:regulation of reactive oxygen species biosynthetic process"/>
    <property type="evidence" value="ECO:0007669"/>
    <property type="project" value="TreeGrafter"/>
</dbReference>
<dbReference type="GO" id="GO:0000285">
    <property type="term" value="F:1-phosphatidylinositol-3-phosphate 5-kinase activity"/>
    <property type="evidence" value="ECO:0007669"/>
    <property type="project" value="InterPro"/>
</dbReference>
<dbReference type="EMBL" id="JAERUA010000021">
    <property type="protein sequence ID" value="KAI1885277.1"/>
    <property type="molecule type" value="Genomic_DNA"/>
</dbReference>
<evidence type="ECO:0000256" key="1">
    <source>
        <dbReference type="SAM" id="MobiDB-lite"/>
    </source>
</evidence>
<dbReference type="GO" id="GO:0005524">
    <property type="term" value="F:ATP binding"/>
    <property type="evidence" value="ECO:0007669"/>
    <property type="project" value="InterPro"/>
</dbReference>
<name>A0A8T3CN22_9TELE</name>
<dbReference type="GO" id="GO:0030593">
    <property type="term" value="P:neutrophil chemotaxis"/>
    <property type="evidence" value="ECO:0007669"/>
    <property type="project" value="TreeGrafter"/>
</dbReference>
<accession>A0A8T3CN22</accession>
<dbReference type="InterPro" id="IPR043548">
    <property type="entry name" value="PIKfyve"/>
</dbReference>
<dbReference type="GO" id="GO:0031410">
    <property type="term" value="C:cytoplasmic vesicle"/>
    <property type="evidence" value="ECO:0007669"/>
    <property type="project" value="TreeGrafter"/>
</dbReference>
<proteinExistence type="predicted"/>
<dbReference type="Gene3D" id="3.50.7.10">
    <property type="entry name" value="GroEL"/>
    <property type="match status" value="1"/>
</dbReference>
<dbReference type="AlphaFoldDB" id="A0A8T3CN22"/>
<dbReference type="FunFam" id="3.50.7.10:FF:000007">
    <property type="entry name" value="1-phosphatidylinositol 3-phosphate 5-kinase isoform X1"/>
    <property type="match status" value="1"/>
</dbReference>
<dbReference type="OrthoDB" id="8903480at2759"/>
<evidence type="ECO:0000313" key="3">
    <source>
        <dbReference type="Proteomes" id="UP000829720"/>
    </source>
</evidence>
<dbReference type="CDD" id="cd03334">
    <property type="entry name" value="Fab1_TCP"/>
    <property type="match status" value="1"/>
</dbReference>
<dbReference type="GO" id="GO:0012506">
    <property type="term" value="C:vesicle membrane"/>
    <property type="evidence" value="ECO:0007669"/>
    <property type="project" value="TreeGrafter"/>
</dbReference>
<dbReference type="Proteomes" id="UP000829720">
    <property type="component" value="Unassembled WGS sequence"/>
</dbReference>
<dbReference type="InterPro" id="IPR027409">
    <property type="entry name" value="GroEL-like_apical_dom_sf"/>
</dbReference>
<organism evidence="2 3">
    <name type="scientific">Albula goreensis</name>
    <dbReference type="NCBI Taxonomy" id="1534307"/>
    <lineage>
        <taxon>Eukaryota</taxon>
        <taxon>Metazoa</taxon>
        <taxon>Chordata</taxon>
        <taxon>Craniata</taxon>
        <taxon>Vertebrata</taxon>
        <taxon>Euteleostomi</taxon>
        <taxon>Actinopterygii</taxon>
        <taxon>Neopterygii</taxon>
        <taxon>Teleostei</taxon>
        <taxon>Albuliformes</taxon>
        <taxon>Albulidae</taxon>
        <taxon>Albula</taxon>
    </lineage>
</organism>
<feature type="compositionally biased region" description="Acidic residues" evidence="1">
    <location>
        <begin position="240"/>
        <end position="253"/>
    </location>
</feature>
<dbReference type="Pfam" id="PF00118">
    <property type="entry name" value="Cpn60_TCP1"/>
    <property type="match status" value="1"/>
</dbReference>
<dbReference type="SUPFAM" id="SSF52029">
    <property type="entry name" value="GroEL apical domain-like"/>
    <property type="match status" value="1"/>
</dbReference>
<sequence>MDIRQFVHIKKIPGGKKFDSAVVNGFVCTKNIAHKKMNSYIKNPKILLLKCSIEYLYREETKFTCIDPIVLQEREFLKNYVQRIVDVRPNLVLVEKTVSRIAQDMLLEHGITLVINVKPQVLDRVSRMTQGDLVMSMDQLLTKPRLGTCHKFCLHSFQLANTDETKTLMFFEGCPAHLGCTIKLRGASEYELARVKEIIVMMICVAYHSQLEISFLMDEFAMPPSLAKSSSFPCLLESATGEEEEEEEEDKEEGDGAKMDTSNPFQTDEIVRQASLSKKGLQKTRQLLSLSPL</sequence>
<dbReference type="GO" id="GO:0032438">
    <property type="term" value="P:melanosome organization"/>
    <property type="evidence" value="ECO:0007669"/>
    <property type="project" value="TreeGrafter"/>
</dbReference>
<gene>
    <name evidence="2" type="ORF">AGOR_G00218500</name>
</gene>
<dbReference type="InterPro" id="IPR002423">
    <property type="entry name" value="Cpn60/GroEL/TCP-1"/>
</dbReference>
<keyword evidence="3" id="KW-1185">Reference proteome</keyword>
<dbReference type="PANTHER" id="PTHR46715">
    <property type="entry name" value="1-PHOSPHATIDYLINOSITOL 3-PHOSPHATE 5-KINASE"/>
    <property type="match status" value="1"/>
</dbReference>
<reference evidence="2" key="1">
    <citation type="submission" date="2021-01" db="EMBL/GenBank/DDBJ databases">
        <authorList>
            <person name="Zahm M."/>
            <person name="Roques C."/>
            <person name="Cabau C."/>
            <person name="Klopp C."/>
            <person name="Donnadieu C."/>
            <person name="Jouanno E."/>
            <person name="Lampietro C."/>
            <person name="Louis A."/>
            <person name="Herpin A."/>
            <person name="Echchiki A."/>
            <person name="Berthelot C."/>
            <person name="Parey E."/>
            <person name="Roest-Crollius H."/>
            <person name="Braasch I."/>
            <person name="Postlethwait J."/>
            <person name="Bobe J."/>
            <person name="Montfort J."/>
            <person name="Bouchez O."/>
            <person name="Begum T."/>
            <person name="Mejri S."/>
            <person name="Adams A."/>
            <person name="Chen W.-J."/>
            <person name="Guiguen Y."/>
        </authorList>
    </citation>
    <scope>NUCLEOTIDE SEQUENCE</scope>
    <source>
        <tissue evidence="2">Blood</tissue>
    </source>
</reference>
<protein>
    <submittedName>
        <fullName evidence="2">Uncharacterized protein</fullName>
    </submittedName>
</protein>
<evidence type="ECO:0000313" key="2">
    <source>
        <dbReference type="EMBL" id="KAI1885277.1"/>
    </source>
</evidence>
<dbReference type="GO" id="GO:0090385">
    <property type="term" value="P:phagosome-lysosome fusion"/>
    <property type="evidence" value="ECO:0007669"/>
    <property type="project" value="TreeGrafter"/>
</dbReference>
<dbReference type="PANTHER" id="PTHR46715:SF1">
    <property type="entry name" value="1-PHOSPHATIDYLINOSITOL 3-PHOSPHATE 5-KINASE"/>
    <property type="match status" value="1"/>
</dbReference>
<dbReference type="GO" id="GO:0052810">
    <property type="term" value="F:1-phosphatidylinositol-5-kinase activity"/>
    <property type="evidence" value="ECO:0007669"/>
    <property type="project" value="TreeGrafter"/>
</dbReference>